<comment type="caution">
    <text evidence="2">The sequence shown here is derived from an EMBL/GenBank/DDBJ whole genome shotgun (WGS) entry which is preliminary data.</text>
</comment>
<dbReference type="EMBL" id="BSFP01000125">
    <property type="protein sequence ID" value="GLL08075.1"/>
    <property type="molecule type" value="Genomic_DNA"/>
</dbReference>
<dbReference type="AlphaFoldDB" id="A0A9W6KX85"/>
<proteinExistence type="predicted"/>
<dbReference type="InterPro" id="IPR036390">
    <property type="entry name" value="WH_DNA-bd_sf"/>
</dbReference>
<sequence>MEPEEWALWNDWMHAQRLLIRELDGLLQRDYGISKAEFSVLVSLQRADGGRLRVGELAESLDWDKSRVAHQLTRMEHRELVERTTDAAGRRTGIGLTAKGRSIVEQAVVGHGQNIRRYFFEPATPEQSAAIHAWSRQLIDRIENRSTAGPPSVLR</sequence>
<dbReference type="InterPro" id="IPR000835">
    <property type="entry name" value="HTH_MarR-typ"/>
</dbReference>
<dbReference type="InterPro" id="IPR036388">
    <property type="entry name" value="WH-like_DNA-bd_sf"/>
</dbReference>
<protein>
    <submittedName>
        <fullName evidence="2">MarR family transcriptional regulator</fullName>
    </submittedName>
</protein>
<reference evidence="2" key="2">
    <citation type="submission" date="2023-01" db="EMBL/GenBank/DDBJ databases">
        <authorList>
            <person name="Sun Q."/>
            <person name="Evtushenko L."/>
        </authorList>
    </citation>
    <scope>NUCLEOTIDE SEQUENCE</scope>
    <source>
        <strain evidence="2">VKM Ac-1321</strain>
    </source>
</reference>
<dbReference type="PANTHER" id="PTHR33164:SF99">
    <property type="entry name" value="MARR FAMILY REGULATORY PROTEIN"/>
    <property type="match status" value="1"/>
</dbReference>
<gene>
    <name evidence="2" type="ORF">GCM10017581_098350</name>
</gene>
<dbReference type="SMART" id="SM00347">
    <property type="entry name" value="HTH_MARR"/>
    <property type="match status" value="1"/>
</dbReference>
<dbReference type="PANTHER" id="PTHR33164">
    <property type="entry name" value="TRANSCRIPTIONAL REGULATOR, MARR FAMILY"/>
    <property type="match status" value="1"/>
</dbReference>
<dbReference type="GO" id="GO:0003700">
    <property type="term" value="F:DNA-binding transcription factor activity"/>
    <property type="evidence" value="ECO:0007669"/>
    <property type="project" value="InterPro"/>
</dbReference>
<dbReference type="InterPro" id="IPR039422">
    <property type="entry name" value="MarR/SlyA-like"/>
</dbReference>
<dbReference type="SUPFAM" id="SSF46785">
    <property type="entry name" value="Winged helix' DNA-binding domain"/>
    <property type="match status" value="1"/>
</dbReference>
<evidence type="ECO:0000313" key="2">
    <source>
        <dbReference type="EMBL" id="GLL08075.1"/>
    </source>
</evidence>
<organism evidence="2 3">
    <name type="scientific">Dactylosporangium matsuzakiense</name>
    <dbReference type="NCBI Taxonomy" id="53360"/>
    <lineage>
        <taxon>Bacteria</taxon>
        <taxon>Bacillati</taxon>
        <taxon>Actinomycetota</taxon>
        <taxon>Actinomycetes</taxon>
        <taxon>Micromonosporales</taxon>
        <taxon>Micromonosporaceae</taxon>
        <taxon>Dactylosporangium</taxon>
    </lineage>
</organism>
<keyword evidence="3" id="KW-1185">Reference proteome</keyword>
<dbReference type="Proteomes" id="UP001143480">
    <property type="component" value="Unassembled WGS sequence"/>
</dbReference>
<dbReference type="GO" id="GO:0006950">
    <property type="term" value="P:response to stress"/>
    <property type="evidence" value="ECO:0007669"/>
    <property type="project" value="TreeGrafter"/>
</dbReference>
<evidence type="ECO:0000259" key="1">
    <source>
        <dbReference type="SMART" id="SM00347"/>
    </source>
</evidence>
<dbReference type="RefSeq" id="WP_261964892.1">
    <property type="nucleotide sequence ID" value="NZ_BAAAXA010000001.1"/>
</dbReference>
<dbReference type="Gene3D" id="1.10.10.10">
    <property type="entry name" value="Winged helix-like DNA-binding domain superfamily/Winged helix DNA-binding domain"/>
    <property type="match status" value="1"/>
</dbReference>
<accession>A0A9W6KX85</accession>
<reference evidence="2" key="1">
    <citation type="journal article" date="2014" name="Int. J. Syst. Evol. Microbiol.">
        <title>Complete genome sequence of Corynebacterium casei LMG S-19264T (=DSM 44701T), isolated from a smear-ripened cheese.</title>
        <authorList>
            <consortium name="US DOE Joint Genome Institute (JGI-PGF)"/>
            <person name="Walter F."/>
            <person name="Albersmeier A."/>
            <person name="Kalinowski J."/>
            <person name="Ruckert C."/>
        </authorList>
    </citation>
    <scope>NUCLEOTIDE SEQUENCE</scope>
    <source>
        <strain evidence="2">VKM Ac-1321</strain>
    </source>
</reference>
<evidence type="ECO:0000313" key="3">
    <source>
        <dbReference type="Proteomes" id="UP001143480"/>
    </source>
</evidence>
<feature type="domain" description="HTH marR-type" evidence="1">
    <location>
        <begin position="26"/>
        <end position="127"/>
    </location>
</feature>
<dbReference type="Pfam" id="PF12802">
    <property type="entry name" value="MarR_2"/>
    <property type="match status" value="1"/>
</dbReference>
<name>A0A9W6KX85_9ACTN</name>